<dbReference type="EMBL" id="LAZR01014295">
    <property type="protein sequence ID" value="KKM18108.1"/>
    <property type="molecule type" value="Genomic_DNA"/>
</dbReference>
<feature type="transmembrane region" description="Helical" evidence="5">
    <location>
        <begin position="144"/>
        <end position="165"/>
    </location>
</feature>
<keyword evidence="2 5" id="KW-0812">Transmembrane</keyword>
<organism evidence="7">
    <name type="scientific">marine sediment metagenome</name>
    <dbReference type="NCBI Taxonomy" id="412755"/>
    <lineage>
        <taxon>unclassified sequences</taxon>
        <taxon>metagenomes</taxon>
        <taxon>ecological metagenomes</taxon>
    </lineage>
</organism>
<keyword evidence="3 5" id="KW-1133">Transmembrane helix</keyword>
<comment type="subcellular location">
    <subcellularLocation>
        <location evidence="1">Membrane</location>
        <topology evidence="1">Multi-pass membrane protein</topology>
    </subcellularLocation>
</comment>
<sequence>MLALLALGATWGASFLFIKVIVEETSALEVAEGRMFFGALAVGAVMAVRRTGLRWERSLWVKVAVWALVGVVVPFTLIAWAEEHIASGTASVLNSTMPLFTTLFAALFLLEEQLTVGRVAGLTVGFMGVIILTGGDIYDLRDTTALAQLAVVAAAACYGIGAVYARTLLRREDPLRLSAGQLVLGSLLLLPIMLVVRGTPDYSLSAEAWLSLLALGVLGTGIAIIIYLWLVDNVGSVRSSLVTYIIPIVGLFLGWAVLDESIGLNTVLGCALIIAGVAAVMRGQAPSSQRLPAATDVTAAD</sequence>
<keyword evidence="4 5" id="KW-0472">Membrane</keyword>
<reference evidence="7" key="1">
    <citation type="journal article" date="2015" name="Nature">
        <title>Complex archaea that bridge the gap between prokaryotes and eukaryotes.</title>
        <authorList>
            <person name="Spang A."/>
            <person name="Saw J.H."/>
            <person name="Jorgensen S.L."/>
            <person name="Zaremba-Niedzwiedzka K."/>
            <person name="Martijn J."/>
            <person name="Lind A.E."/>
            <person name="van Eijk R."/>
            <person name="Schleper C."/>
            <person name="Guy L."/>
            <person name="Ettema T.J."/>
        </authorList>
    </citation>
    <scope>NUCLEOTIDE SEQUENCE</scope>
</reference>
<dbReference type="InterPro" id="IPR050638">
    <property type="entry name" value="AA-Vitamin_Transporters"/>
</dbReference>
<evidence type="ECO:0000256" key="5">
    <source>
        <dbReference type="SAM" id="Phobius"/>
    </source>
</evidence>
<feature type="transmembrane region" description="Helical" evidence="5">
    <location>
        <begin position="34"/>
        <end position="52"/>
    </location>
</feature>
<dbReference type="AlphaFoldDB" id="A0A0F9K7S5"/>
<dbReference type="InterPro" id="IPR037185">
    <property type="entry name" value="EmrE-like"/>
</dbReference>
<dbReference type="GO" id="GO:0016020">
    <property type="term" value="C:membrane"/>
    <property type="evidence" value="ECO:0007669"/>
    <property type="project" value="UniProtKB-SubCell"/>
</dbReference>
<dbReference type="InterPro" id="IPR000620">
    <property type="entry name" value="EamA_dom"/>
</dbReference>
<proteinExistence type="predicted"/>
<feature type="transmembrane region" description="Helical" evidence="5">
    <location>
        <begin position="92"/>
        <end position="110"/>
    </location>
</feature>
<evidence type="ECO:0000256" key="4">
    <source>
        <dbReference type="ARBA" id="ARBA00023136"/>
    </source>
</evidence>
<feature type="transmembrane region" description="Helical" evidence="5">
    <location>
        <begin position="119"/>
        <end position="138"/>
    </location>
</feature>
<protein>
    <recommendedName>
        <fullName evidence="6">EamA domain-containing protein</fullName>
    </recommendedName>
</protein>
<accession>A0A0F9K7S5</accession>
<dbReference type="PANTHER" id="PTHR32322:SF9">
    <property type="entry name" value="AMINO-ACID METABOLITE EFFLUX PUMP-RELATED"/>
    <property type="match status" value="1"/>
</dbReference>
<dbReference type="SUPFAM" id="SSF103481">
    <property type="entry name" value="Multidrug resistance efflux transporter EmrE"/>
    <property type="match status" value="2"/>
</dbReference>
<evidence type="ECO:0000256" key="1">
    <source>
        <dbReference type="ARBA" id="ARBA00004141"/>
    </source>
</evidence>
<evidence type="ECO:0000259" key="6">
    <source>
        <dbReference type="Pfam" id="PF00892"/>
    </source>
</evidence>
<evidence type="ECO:0000313" key="7">
    <source>
        <dbReference type="EMBL" id="KKM18108.1"/>
    </source>
</evidence>
<name>A0A0F9K7S5_9ZZZZ</name>
<feature type="domain" description="EamA" evidence="6">
    <location>
        <begin position="2"/>
        <end position="133"/>
    </location>
</feature>
<feature type="transmembrane region" description="Helical" evidence="5">
    <location>
        <begin position="59"/>
        <end position="80"/>
    </location>
</feature>
<feature type="transmembrane region" description="Helical" evidence="5">
    <location>
        <begin position="264"/>
        <end position="281"/>
    </location>
</feature>
<comment type="caution">
    <text evidence="7">The sequence shown here is derived from an EMBL/GenBank/DDBJ whole genome shotgun (WGS) entry which is preliminary data.</text>
</comment>
<feature type="transmembrane region" description="Helical" evidence="5">
    <location>
        <begin position="241"/>
        <end position="258"/>
    </location>
</feature>
<feature type="transmembrane region" description="Helical" evidence="5">
    <location>
        <begin position="177"/>
        <end position="196"/>
    </location>
</feature>
<dbReference type="Pfam" id="PF00892">
    <property type="entry name" value="EamA"/>
    <property type="match status" value="2"/>
</dbReference>
<evidence type="ECO:0000256" key="3">
    <source>
        <dbReference type="ARBA" id="ARBA00022989"/>
    </source>
</evidence>
<feature type="transmembrane region" description="Helical" evidence="5">
    <location>
        <begin position="208"/>
        <end position="229"/>
    </location>
</feature>
<dbReference type="PANTHER" id="PTHR32322">
    <property type="entry name" value="INNER MEMBRANE TRANSPORTER"/>
    <property type="match status" value="1"/>
</dbReference>
<gene>
    <name evidence="7" type="ORF">LCGC14_1669030</name>
</gene>
<feature type="domain" description="EamA" evidence="6">
    <location>
        <begin position="148"/>
        <end position="281"/>
    </location>
</feature>
<evidence type="ECO:0000256" key="2">
    <source>
        <dbReference type="ARBA" id="ARBA00022692"/>
    </source>
</evidence>